<organism evidence="2 3">
    <name type="scientific">Brumicola pallidula DSM 14239 = ACAM 615</name>
    <dbReference type="NCBI Taxonomy" id="1121922"/>
    <lineage>
        <taxon>Bacteria</taxon>
        <taxon>Pseudomonadati</taxon>
        <taxon>Pseudomonadota</taxon>
        <taxon>Gammaproteobacteria</taxon>
        <taxon>Alteromonadales</taxon>
        <taxon>Alteromonadaceae</taxon>
        <taxon>Brumicola</taxon>
    </lineage>
</organism>
<gene>
    <name evidence="2" type="ORF">GPAL_0372</name>
</gene>
<feature type="transmembrane region" description="Helical" evidence="1">
    <location>
        <begin position="6"/>
        <end position="29"/>
    </location>
</feature>
<feature type="transmembrane region" description="Helical" evidence="1">
    <location>
        <begin position="72"/>
        <end position="89"/>
    </location>
</feature>
<dbReference type="OrthoDB" id="5420630at2"/>
<proteinExistence type="predicted"/>
<keyword evidence="3" id="KW-1185">Reference proteome</keyword>
<dbReference type="EMBL" id="BAEQ01000009">
    <property type="protein sequence ID" value="GAC27252.1"/>
    <property type="molecule type" value="Genomic_DNA"/>
</dbReference>
<keyword evidence="1" id="KW-1133">Transmembrane helix</keyword>
<dbReference type="RefSeq" id="WP_006008637.1">
    <property type="nucleotide sequence ID" value="NZ_AUAV01000016.1"/>
</dbReference>
<evidence type="ECO:0000313" key="2">
    <source>
        <dbReference type="EMBL" id="GAC27252.1"/>
    </source>
</evidence>
<dbReference type="InterPro" id="IPR018678">
    <property type="entry name" value="DUF2160_TM"/>
</dbReference>
<evidence type="ECO:0000313" key="3">
    <source>
        <dbReference type="Proteomes" id="UP000006251"/>
    </source>
</evidence>
<dbReference type="AlphaFoldDB" id="K6ZA52"/>
<comment type="caution">
    <text evidence="2">The sequence shown here is derived from an EMBL/GenBank/DDBJ whole genome shotgun (WGS) entry which is preliminary data.</text>
</comment>
<dbReference type="Proteomes" id="UP000006251">
    <property type="component" value="Unassembled WGS sequence"/>
</dbReference>
<dbReference type="Pfam" id="PF09928">
    <property type="entry name" value="DUF2160"/>
    <property type="match status" value="1"/>
</dbReference>
<accession>K6ZA52</accession>
<sequence length="90" mass="10040">MNWMAWTGVTATFFSVIGCILIFMTILEIKSPTLEKKGFLPIATTRGDKLFISLISAAYIHLGFLALVDTVLWVALCISILWSAVVFRWG</sequence>
<keyword evidence="1" id="KW-0812">Transmembrane</keyword>
<reference evidence="3" key="1">
    <citation type="journal article" date="2014" name="Environ. Microbiol.">
        <title>Comparative genomics of the marine bacterial genus Glaciecola reveals the high degree of genomic diversity and genomic characteristic for cold adaptation.</title>
        <authorList>
            <person name="Qin Q.L."/>
            <person name="Xie B.B."/>
            <person name="Yu Y."/>
            <person name="Shu Y.L."/>
            <person name="Rong J.C."/>
            <person name="Zhang Y.J."/>
            <person name="Zhao D.L."/>
            <person name="Chen X.L."/>
            <person name="Zhang X.Y."/>
            <person name="Chen B."/>
            <person name="Zhou B.C."/>
            <person name="Zhang Y.Z."/>
        </authorList>
    </citation>
    <scope>NUCLEOTIDE SEQUENCE [LARGE SCALE GENOMIC DNA]</scope>
    <source>
        <strain evidence="3">ACAM 615</strain>
    </source>
</reference>
<dbReference type="STRING" id="1121922.GCA_000428905_02947"/>
<keyword evidence="1" id="KW-0472">Membrane</keyword>
<evidence type="ECO:0000256" key="1">
    <source>
        <dbReference type="SAM" id="Phobius"/>
    </source>
</evidence>
<name>K6ZA52_9ALTE</name>
<protein>
    <submittedName>
        <fullName evidence="2">Predicted small integral membrane protein</fullName>
    </submittedName>
</protein>